<evidence type="ECO:0000313" key="3">
    <source>
        <dbReference type="Proteomes" id="UP000034410"/>
    </source>
</evidence>
<feature type="transmembrane region" description="Helical" evidence="1">
    <location>
        <begin position="195"/>
        <end position="212"/>
    </location>
</feature>
<dbReference type="InterPro" id="IPR047798">
    <property type="entry name" value="BPSS1780-like"/>
</dbReference>
<name>A0A0F7K4P8_9GAMM</name>
<dbReference type="KEGG" id="seds:AAY24_09580"/>
<dbReference type="EMBL" id="CP011412">
    <property type="protein sequence ID" value="AKH22175.1"/>
    <property type="molecule type" value="Genomic_DNA"/>
</dbReference>
<dbReference type="NCBIfam" id="NF041043">
    <property type="entry name" value="BPSS1780_fam"/>
    <property type="match status" value="1"/>
</dbReference>
<feature type="transmembrane region" description="Helical" evidence="1">
    <location>
        <begin position="54"/>
        <end position="72"/>
    </location>
</feature>
<protein>
    <recommendedName>
        <fullName evidence="4">DUF2189 domain-containing protein</fullName>
    </recommendedName>
</protein>
<feature type="transmembrane region" description="Helical" evidence="1">
    <location>
        <begin position="92"/>
        <end position="125"/>
    </location>
</feature>
<keyword evidence="3" id="KW-1185">Reference proteome</keyword>
<sequence>MSGPHARPFGNGWKWISQGFWHFKQNPLAWLVALVIWVVLSVVLSLVPFIGSLVITLLSPVMLAGLMLGSAAQEHGDDFEISHLFAGFSSSVGQLVLVGLLYLVGMLVMGFVMVMVGGGVMFGMLGGMSGMPGAEPGAMQSAVGVGSVLLIGLLGLGLSIPLMMAYWFAPALIAMEGLSAVSAMKQSFTGCLKNILPFLLYGVIGLILFFIGAIPVGLGLLVVMPVMAASMYTAYRDIYYQ</sequence>
<accession>A0A0F7K4P8</accession>
<feature type="transmembrane region" description="Helical" evidence="1">
    <location>
        <begin position="28"/>
        <end position="47"/>
    </location>
</feature>
<reference evidence="2 3" key="1">
    <citation type="journal article" date="2015" name="Genome Announc.">
        <title>Complete Genome Sequence of Sedimenticola thiotaurini Strain SIP-G1, a Polyphosphate- and Polyhydroxyalkanoate-Accumulating Sulfur-Oxidizing Gammaproteobacterium Isolated from Salt Marsh Sediments.</title>
        <authorList>
            <person name="Flood B.E."/>
            <person name="Jones D.S."/>
            <person name="Bailey J.V."/>
        </authorList>
    </citation>
    <scope>NUCLEOTIDE SEQUENCE [LARGE SCALE GENOMIC DNA]</scope>
    <source>
        <strain evidence="2 3">SIP-G1</strain>
    </source>
</reference>
<dbReference type="AlphaFoldDB" id="A0A0F7K4P8"/>
<evidence type="ECO:0000256" key="1">
    <source>
        <dbReference type="SAM" id="Phobius"/>
    </source>
</evidence>
<feature type="transmembrane region" description="Helical" evidence="1">
    <location>
        <begin position="218"/>
        <end position="235"/>
    </location>
</feature>
<keyword evidence="1" id="KW-0812">Transmembrane</keyword>
<keyword evidence="1" id="KW-1133">Transmembrane helix</keyword>
<gene>
    <name evidence="2" type="ORF">AAY24_09580</name>
</gene>
<dbReference type="Proteomes" id="UP000034410">
    <property type="component" value="Chromosome"/>
</dbReference>
<keyword evidence="1" id="KW-0472">Membrane</keyword>
<feature type="transmembrane region" description="Helical" evidence="1">
    <location>
        <begin position="137"/>
        <end position="158"/>
    </location>
</feature>
<proteinExistence type="predicted"/>
<evidence type="ECO:0008006" key="4">
    <source>
        <dbReference type="Google" id="ProtNLM"/>
    </source>
</evidence>
<evidence type="ECO:0000313" key="2">
    <source>
        <dbReference type="EMBL" id="AKH22175.1"/>
    </source>
</evidence>
<organism evidence="2 3">
    <name type="scientific">Sedimenticola thiotaurini</name>
    <dbReference type="NCBI Taxonomy" id="1543721"/>
    <lineage>
        <taxon>Bacteria</taxon>
        <taxon>Pseudomonadati</taxon>
        <taxon>Pseudomonadota</taxon>
        <taxon>Gammaproteobacteria</taxon>
        <taxon>Chromatiales</taxon>
        <taxon>Sedimenticolaceae</taxon>
        <taxon>Sedimenticola</taxon>
    </lineage>
</organism>